<proteinExistence type="predicted"/>
<sequence>MQIFCYKVSLYTFCYQHLTVCVLLYVSTEKYVNVRNCDLTYNIEAFSQIMEMLWKRLNDHGKNCVMFTNPSSSRVPHQNWIRAVLYLTYCKKNCKFLLCTCTNKFHGQGLNVREKAKQLVILLSSEERLRNERARALKARERFAQTVSGFGSSDSNDTTPTSLRSVSVSEIENARPQTLGEEELQLQLALAMSKEEADQERKQRRSDELRLQMALSQSEQEFKTKDGTPIKKEGSALVDLLDLELGAAGAPPMHHGIVEDVLGGDPWAPLKRTDGG</sequence>
<dbReference type="Proteomes" id="UP000094527">
    <property type="component" value="Unassembled WGS sequence"/>
</dbReference>
<reference evidence="2 3" key="1">
    <citation type="journal article" date="2016" name="Genome Biol. Evol.">
        <title>Gene Family Evolution Reflects Adaptation to Soil Environmental Stressors in the Genome of the Collembolan Orchesella cincta.</title>
        <authorList>
            <person name="Faddeeva-Vakhrusheva A."/>
            <person name="Derks M.F."/>
            <person name="Anvar S.Y."/>
            <person name="Agamennone V."/>
            <person name="Suring W."/>
            <person name="Smit S."/>
            <person name="van Straalen N.M."/>
            <person name="Roelofs D."/>
        </authorList>
    </citation>
    <scope>NUCLEOTIDE SEQUENCE [LARGE SCALE GENOMIC DNA]</scope>
    <source>
        <tissue evidence="2">Mixed pool</tissue>
    </source>
</reference>
<dbReference type="GO" id="GO:0006897">
    <property type="term" value="P:endocytosis"/>
    <property type="evidence" value="ECO:0007669"/>
    <property type="project" value="TreeGrafter"/>
</dbReference>
<dbReference type="STRING" id="48709.A0A1D2M1I5"/>
<gene>
    <name evidence="2" type="ORF">Ocin01_19862</name>
</gene>
<dbReference type="GO" id="GO:0030276">
    <property type="term" value="F:clathrin binding"/>
    <property type="evidence" value="ECO:0007669"/>
    <property type="project" value="TreeGrafter"/>
</dbReference>
<protein>
    <submittedName>
        <fullName evidence="2">Epsin-2</fullName>
    </submittedName>
</protein>
<dbReference type="SMART" id="SM00726">
    <property type="entry name" value="UIM"/>
    <property type="match status" value="2"/>
</dbReference>
<name>A0A1D2M1I5_ORCCI</name>
<feature type="compositionally biased region" description="Polar residues" evidence="1">
    <location>
        <begin position="148"/>
        <end position="170"/>
    </location>
</feature>
<comment type="caution">
    <text evidence="2">The sequence shown here is derived from an EMBL/GenBank/DDBJ whole genome shotgun (WGS) entry which is preliminary data.</text>
</comment>
<dbReference type="PROSITE" id="PS50330">
    <property type="entry name" value="UIM"/>
    <property type="match status" value="2"/>
</dbReference>
<evidence type="ECO:0000313" key="2">
    <source>
        <dbReference type="EMBL" id="ODM86820.1"/>
    </source>
</evidence>
<feature type="non-terminal residue" evidence="2">
    <location>
        <position position="276"/>
    </location>
</feature>
<dbReference type="EMBL" id="LJIJ01007109">
    <property type="protein sequence ID" value="ODM86820.1"/>
    <property type="molecule type" value="Genomic_DNA"/>
</dbReference>
<dbReference type="Gene3D" id="1.25.40.90">
    <property type="match status" value="1"/>
</dbReference>
<feature type="region of interest" description="Disordered" evidence="1">
    <location>
        <begin position="148"/>
        <end position="174"/>
    </location>
</feature>
<dbReference type="GO" id="GO:0005886">
    <property type="term" value="C:plasma membrane"/>
    <property type="evidence" value="ECO:0007669"/>
    <property type="project" value="TreeGrafter"/>
</dbReference>
<dbReference type="AlphaFoldDB" id="A0A1D2M1I5"/>
<organism evidence="2 3">
    <name type="scientific">Orchesella cincta</name>
    <name type="common">Springtail</name>
    <name type="synonym">Podura cincta</name>
    <dbReference type="NCBI Taxonomy" id="48709"/>
    <lineage>
        <taxon>Eukaryota</taxon>
        <taxon>Metazoa</taxon>
        <taxon>Ecdysozoa</taxon>
        <taxon>Arthropoda</taxon>
        <taxon>Hexapoda</taxon>
        <taxon>Collembola</taxon>
        <taxon>Entomobryomorpha</taxon>
        <taxon>Entomobryoidea</taxon>
        <taxon>Orchesellidae</taxon>
        <taxon>Orchesellinae</taxon>
        <taxon>Orchesella</taxon>
    </lineage>
</organism>
<dbReference type="PANTHER" id="PTHR12276">
    <property type="entry name" value="EPSIN/ENT-RELATED"/>
    <property type="match status" value="1"/>
</dbReference>
<accession>A0A1D2M1I5</accession>
<evidence type="ECO:0000313" key="3">
    <source>
        <dbReference type="Proteomes" id="UP000094527"/>
    </source>
</evidence>
<evidence type="ECO:0000256" key="1">
    <source>
        <dbReference type="SAM" id="MobiDB-lite"/>
    </source>
</evidence>
<dbReference type="OrthoDB" id="4033880at2759"/>
<dbReference type="GO" id="GO:0005543">
    <property type="term" value="F:phospholipid binding"/>
    <property type="evidence" value="ECO:0007669"/>
    <property type="project" value="TreeGrafter"/>
</dbReference>
<dbReference type="InterPro" id="IPR008942">
    <property type="entry name" value="ENTH_VHS"/>
</dbReference>
<dbReference type="SUPFAM" id="SSF48464">
    <property type="entry name" value="ENTH/VHS domain"/>
    <property type="match status" value="1"/>
</dbReference>
<dbReference type="GO" id="GO:0005768">
    <property type="term" value="C:endosome"/>
    <property type="evidence" value="ECO:0007669"/>
    <property type="project" value="TreeGrafter"/>
</dbReference>
<dbReference type="InterPro" id="IPR003903">
    <property type="entry name" value="UIM_dom"/>
</dbReference>
<keyword evidence="3" id="KW-1185">Reference proteome</keyword>
<dbReference type="PANTHER" id="PTHR12276:SF115">
    <property type="entry name" value="FI19443P1"/>
    <property type="match status" value="1"/>
</dbReference>
<dbReference type="GO" id="GO:0030125">
    <property type="term" value="C:clathrin vesicle coat"/>
    <property type="evidence" value="ECO:0007669"/>
    <property type="project" value="TreeGrafter"/>
</dbReference>